<name>A0AAV3UMD2_9EURY</name>
<accession>A0AAV3UMD2</accession>
<dbReference type="InterPro" id="IPR046174">
    <property type="entry name" value="DUF6176"/>
</dbReference>
<comment type="caution">
    <text evidence="1">The sequence shown here is derived from an EMBL/GenBank/DDBJ whole genome shotgun (WGS) entry which is preliminary data.</text>
</comment>
<keyword evidence="2" id="KW-1185">Reference proteome</keyword>
<dbReference type="RefSeq" id="WP_227773709.1">
    <property type="nucleotide sequence ID" value="NZ_BAABKX010000015.1"/>
</dbReference>
<reference evidence="1 2" key="1">
    <citation type="journal article" date="2019" name="Int. J. Syst. Evol. Microbiol.">
        <title>The Global Catalogue of Microorganisms (GCM) 10K type strain sequencing project: providing services to taxonomists for standard genome sequencing and annotation.</title>
        <authorList>
            <consortium name="The Broad Institute Genomics Platform"/>
            <consortium name="The Broad Institute Genome Sequencing Center for Infectious Disease"/>
            <person name="Wu L."/>
            <person name="Ma J."/>
        </authorList>
    </citation>
    <scope>NUCLEOTIDE SEQUENCE [LARGE SCALE GENOMIC DNA]</scope>
    <source>
        <strain evidence="1 2">JCM 17504</strain>
    </source>
</reference>
<dbReference type="GeneID" id="68613932"/>
<organism evidence="1 2">
    <name type="scientific">Haladaptatus pallidirubidus</name>
    <dbReference type="NCBI Taxonomy" id="1008152"/>
    <lineage>
        <taxon>Archaea</taxon>
        <taxon>Methanobacteriati</taxon>
        <taxon>Methanobacteriota</taxon>
        <taxon>Stenosarchaea group</taxon>
        <taxon>Halobacteria</taxon>
        <taxon>Halobacteriales</taxon>
        <taxon>Haladaptataceae</taxon>
        <taxon>Haladaptatus</taxon>
    </lineage>
</organism>
<evidence type="ECO:0000313" key="1">
    <source>
        <dbReference type="EMBL" id="GAA5058601.1"/>
    </source>
</evidence>
<evidence type="ECO:0000313" key="2">
    <source>
        <dbReference type="Proteomes" id="UP001501729"/>
    </source>
</evidence>
<dbReference type="EMBL" id="BAABKX010000015">
    <property type="protein sequence ID" value="GAA5058601.1"/>
    <property type="molecule type" value="Genomic_DNA"/>
</dbReference>
<evidence type="ECO:0008006" key="3">
    <source>
        <dbReference type="Google" id="ProtNLM"/>
    </source>
</evidence>
<protein>
    <recommendedName>
        <fullName evidence="3">ABM domain-containing protein</fullName>
    </recommendedName>
</protein>
<sequence>MTDVVLIKQKIRPGKTERLKEWSEEVRAQKDEAIVTLQNEGMHAESAFIERTDEGDFLVYYMKAENNHEVYESFENSTHEIDREHENVMRETPENVEDVGEYELLYHLDNPHLP</sequence>
<dbReference type="AlphaFoldDB" id="A0AAV3UMD2"/>
<proteinExistence type="predicted"/>
<gene>
    <name evidence="1" type="ORF">GCM10025751_41830</name>
</gene>
<dbReference type="Pfam" id="PF19673">
    <property type="entry name" value="DUF6176"/>
    <property type="match status" value="1"/>
</dbReference>
<dbReference type="Proteomes" id="UP001501729">
    <property type="component" value="Unassembled WGS sequence"/>
</dbReference>